<evidence type="ECO:0000259" key="2">
    <source>
        <dbReference type="Pfam" id="PF13672"/>
    </source>
</evidence>
<dbReference type="SUPFAM" id="SSF81606">
    <property type="entry name" value="PP2C-like"/>
    <property type="match status" value="1"/>
</dbReference>
<feature type="domain" description="PPM-type phosphatase" evidence="2">
    <location>
        <begin position="17"/>
        <end position="212"/>
    </location>
</feature>
<sequence length="262" mass="29414">MKGEVSVLTVPKRGDKDTDNKDACWPVRHTGVTGPIVRLAMADGVAEASLSADWARAIVTAFGTWAPARAVREPTAFGQVLRPFTEGWNASLRGYVEREESRRDLPYYEKDKLREGAATTVLAVYLLDDGSWHAAALGDTCVFQIDDKYRRRAAFPLADPASFNSTPGMIRSLDDDWGRVLGRSEATTGRWERGERFFLASDALSLWLLREERAGRDPWRRLDEAVDAGAESPPLFRQWADGQRETRSMRNDDVSVIRLLLR</sequence>
<gene>
    <name evidence="3" type="ORF">GCM10010191_52100</name>
</gene>
<name>A0ABP5WRK1_9ACTN</name>
<organism evidence="3 4">
    <name type="scientific">Actinomadura vinacea</name>
    <dbReference type="NCBI Taxonomy" id="115336"/>
    <lineage>
        <taxon>Bacteria</taxon>
        <taxon>Bacillati</taxon>
        <taxon>Actinomycetota</taxon>
        <taxon>Actinomycetes</taxon>
        <taxon>Streptosporangiales</taxon>
        <taxon>Thermomonosporaceae</taxon>
        <taxon>Actinomadura</taxon>
    </lineage>
</organism>
<dbReference type="InterPro" id="IPR036457">
    <property type="entry name" value="PPM-type-like_dom_sf"/>
</dbReference>
<evidence type="ECO:0000313" key="3">
    <source>
        <dbReference type="EMBL" id="GAA2431827.1"/>
    </source>
</evidence>
<dbReference type="Pfam" id="PF13672">
    <property type="entry name" value="PP2C_2"/>
    <property type="match status" value="1"/>
</dbReference>
<protein>
    <recommendedName>
        <fullName evidence="2">PPM-type phosphatase domain-containing protein</fullName>
    </recommendedName>
</protein>
<proteinExistence type="predicted"/>
<dbReference type="Proteomes" id="UP001501231">
    <property type="component" value="Unassembled WGS sequence"/>
</dbReference>
<feature type="compositionally biased region" description="Basic and acidic residues" evidence="1">
    <location>
        <begin position="12"/>
        <end position="22"/>
    </location>
</feature>
<dbReference type="Gene3D" id="3.60.40.10">
    <property type="entry name" value="PPM-type phosphatase domain"/>
    <property type="match status" value="1"/>
</dbReference>
<evidence type="ECO:0000256" key="1">
    <source>
        <dbReference type="SAM" id="MobiDB-lite"/>
    </source>
</evidence>
<keyword evidence="4" id="KW-1185">Reference proteome</keyword>
<evidence type="ECO:0000313" key="4">
    <source>
        <dbReference type="Proteomes" id="UP001501231"/>
    </source>
</evidence>
<accession>A0ABP5WRK1</accession>
<comment type="caution">
    <text evidence="3">The sequence shown here is derived from an EMBL/GenBank/DDBJ whole genome shotgun (WGS) entry which is preliminary data.</text>
</comment>
<dbReference type="RefSeq" id="WP_344592318.1">
    <property type="nucleotide sequence ID" value="NZ_BAAARW010000020.1"/>
</dbReference>
<reference evidence="4" key="1">
    <citation type="journal article" date="2019" name="Int. J. Syst. Evol. Microbiol.">
        <title>The Global Catalogue of Microorganisms (GCM) 10K type strain sequencing project: providing services to taxonomists for standard genome sequencing and annotation.</title>
        <authorList>
            <consortium name="The Broad Institute Genomics Platform"/>
            <consortium name="The Broad Institute Genome Sequencing Center for Infectious Disease"/>
            <person name="Wu L."/>
            <person name="Ma J."/>
        </authorList>
    </citation>
    <scope>NUCLEOTIDE SEQUENCE [LARGE SCALE GENOMIC DNA]</scope>
    <source>
        <strain evidence="4">JCM 3325</strain>
    </source>
</reference>
<dbReference type="InterPro" id="IPR001932">
    <property type="entry name" value="PPM-type_phosphatase-like_dom"/>
</dbReference>
<dbReference type="EMBL" id="BAAARW010000020">
    <property type="protein sequence ID" value="GAA2431827.1"/>
    <property type="molecule type" value="Genomic_DNA"/>
</dbReference>
<feature type="region of interest" description="Disordered" evidence="1">
    <location>
        <begin position="1"/>
        <end position="22"/>
    </location>
</feature>